<dbReference type="InterPro" id="IPR011322">
    <property type="entry name" value="N-reg_PII-like_a/b"/>
</dbReference>
<evidence type="ECO:0000256" key="1">
    <source>
        <dbReference type="ARBA" id="ARBA00010169"/>
    </source>
</evidence>
<dbReference type="EMBL" id="FNRM01000001">
    <property type="protein sequence ID" value="SDZ98170.1"/>
    <property type="molecule type" value="Genomic_DNA"/>
</dbReference>
<gene>
    <name evidence="2" type="ORF">SAMN04488051_101227</name>
</gene>
<dbReference type="GO" id="GO:0010038">
    <property type="term" value="P:response to metal ion"/>
    <property type="evidence" value="ECO:0007669"/>
    <property type="project" value="InterPro"/>
</dbReference>
<dbReference type="InterPro" id="IPR004323">
    <property type="entry name" value="Ion_tolerance_CutA"/>
</dbReference>
<dbReference type="GO" id="GO:0005507">
    <property type="term" value="F:copper ion binding"/>
    <property type="evidence" value="ECO:0007669"/>
    <property type="project" value="TreeGrafter"/>
</dbReference>
<dbReference type="Proteomes" id="UP000198773">
    <property type="component" value="Unassembled WGS sequence"/>
</dbReference>
<keyword evidence="3" id="KW-1185">Reference proteome</keyword>
<dbReference type="InterPro" id="IPR015867">
    <property type="entry name" value="N-reg_PII/ATP_PRibTrfase_C"/>
</dbReference>
<organism evidence="2 3">
    <name type="scientific">Alkalimonas amylolytica</name>
    <dbReference type="NCBI Taxonomy" id="152573"/>
    <lineage>
        <taxon>Bacteria</taxon>
        <taxon>Pseudomonadati</taxon>
        <taxon>Pseudomonadota</taxon>
        <taxon>Gammaproteobacteria</taxon>
        <taxon>Alkalimonas</taxon>
    </lineage>
</organism>
<comment type="similarity">
    <text evidence="1">Belongs to the CutA family.</text>
</comment>
<dbReference type="STRING" id="152573.SAMN04488051_101227"/>
<name>A0A1H3XG19_ALKAM</name>
<evidence type="ECO:0000313" key="3">
    <source>
        <dbReference type="Proteomes" id="UP000198773"/>
    </source>
</evidence>
<sequence length="104" mass="11769">MAEFCLVMTTCPNQQEADQITAALLKQQLAACIQQQSVNSHYVWQGKLEQSSEILLLIKTAGHCYPALEAEIRKLHSYDTPEIIQLPIEAGFADYLQWVKDSCR</sequence>
<dbReference type="AlphaFoldDB" id="A0A1H3XG19"/>
<dbReference type="PANTHER" id="PTHR23419">
    <property type="entry name" value="DIVALENT CATION TOLERANCE CUTA-RELATED"/>
    <property type="match status" value="1"/>
</dbReference>
<dbReference type="PANTHER" id="PTHR23419:SF8">
    <property type="entry name" value="FI09726P"/>
    <property type="match status" value="1"/>
</dbReference>
<proteinExistence type="inferred from homology"/>
<evidence type="ECO:0000313" key="2">
    <source>
        <dbReference type="EMBL" id="SDZ98170.1"/>
    </source>
</evidence>
<protein>
    <submittedName>
        <fullName evidence="2">Divalent cation tolerance protein</fullName>
    </submittedName>
</protein>
<accession>A0A1H3XG19</accession>
<dbReference type="RefSeq" id="WP_245785569.1">
    <property type="nucleotide sequence ID" value="NZ_FNRM01000001.1"/>
</dbReference>
<dbReference type="Gene3D" id="3.30.70.120">
    <property type="match status" value="1"/>
</dbReference>
<dbReference type="Pfam" id="PF03091">
    <property type="entry name" value="CutA1"/>
    <property type="match status" value="1"/>
</dbReference>
<dbReference type="SUPFAM" id="SSF54913">
    <property type="entry name" value="GlnB-like"/>
    <property type="match status" value="1"/>
</dbReference>
<reference evidence="2 3" key="1">
    <citation type="submission" date="2016-10" db="EMBL/GenBank/DDBJ databases">
        <authorList>
            <person name="de Groot N.N."/>
        </authorList>
    </citation>
    <scope>NUCLEOTIDE SEQUENCE [LARGE SCALE GENOMIC DNA]</scope>
    <source>
        <strain evidence="2 3">CGMCC 1.3430</strain>
    </source>
</reference>